<comment type="caution">
    <text evidence="1">The sequence shown here is derived from an EMBL/GenBank/DDBJ whole genome shotgun (WGS) entry which is preliminary data.</text>
</comment>
<keyword evidence="2" id="KW-1185">Reference proteome</keyword>
<name>A0ACB9RM14_9MYRT</name>
<proteinExistence type="predicted"/>
<accession>A0ACB9RM14</accession>
<sequence length="666" mass="74074">MQLATLIRAGSADPKLLKIVRERARVNAAAQETTGVPPLNFSIRILVLGRSGVGKSTTINSIFDQIRTVTSAFQPATDCITEVRGVVHGLDITFIDTPGFLPASTSNSRRNREIMLSIRRFVRKSPPDLVMYFERLDLINMRYSDFPLLKLATEVFGKAIWLNTILVMTHALCPLPEGSNGFPVIYDSYVSQCSNLVQRQIHQAVLDSKLENPVQLVENHPNCKKNSLGEKVLHDGQVWITQLLLLCVSMKVLNDASNLLGFKEGISLGPGGNPRQASLPHLLSNFLRHRSAHGSVGDDEYLADLLLSEANDQDEYDQLPPIRILTKSQFEKLTRSQKRDYLDELDYREMLYMKKQLREELQRQKNDKLGREKHLNDIDDRESEVASSEPFLLPDMAIPPSFDPDCLLHRYRGVASSDRLALRPVLDPHGWDHDVGFDGVNFEAAVESKKKAFGSVTGQMSKDKNHFSVHSECAATYRAFSGPCYSVGLDLQSAGKDLIYTLHSTTKMRNSRCNIAGYGFSLTSFGKNFYTGAKIEDTLYIGRRVKLTASAGRLAGAGKAAHGGSFEVMFRGSDFPVRNESISLSTTVLSFEREMVLSGNIQSEFPLTRGTRLSVACNLNSRRMGQLTIRTSSSEHLEVAAIALLSLFRGLFTRKAPENTIVENPG</sequence>
<protein>
    <submittedName>
        <fullName evidence="1">Uncharacterized protein</fullName>
    </submittedName>
</protein>
<gene>
    <name evidence="1" type="ORF">MLD38_005791</name>
</gene>
<organism evidence="1 2">
    <name type="scientific">Melastoma candidum</name>
    <dbReference type="NCBI Taxonomy" id="119954"/>
    <lineage>
        <taxon>Eukaryota</taxon>
        <taxon>Viridiplantae</taxon>
        <taxon>Streptophyta</taxon>
        <taxon>Embryophyta</taxon>
        <taxon>Tracheophyta</taxon>
        <taxon>Spermatophyta</taxon>
        <taxon>Magnoliopsida</taxon>
        <taxon>eudicotyledons</taxon>
        <taxon>Gunneridae</taxon>
        <taxon>Pentapetalae</taxon>
        <taxon>rosids</taxon>
        <taxon>malvids</taxon>
        <taxon>Myrtales</taxon>
        <taxon>Melastomataceae</taxon>
        <taxon>Melastomatoideae</taxon>
        <taxon>Melastomateae</taxon>
        <taxon>Melastoma</taxon>
    </lineage>
</organism>
<reference evidence="2" key="1">
    <citation type="journal article" date="2023" name="Front. Plant Sci.">
        <title>Chromosomal-level genome assembly of Melastoma candidum provides insights into trichome evolution.</title>
        <authorList>
            <person name="Zhong Y."/>
            <person name="Wu W."/>
            <person name="Sun C."/>
            <person name="Zou P."/>
            <person name="Liu Y."/>
            <person name="Dai S."/>
            <person name="Zhou R."/>
        </authorList>
    </citation>
    <scope>NUCLEOTIDE SEQUENCE [LARGE SCALE GENOMIC DNA]</scope>
</reference>
<evidence type="ECO:0000313" key="1">
    <source>
        <dbReference type="EMBL" id="KAI4379508.1"/>
    </source>
</evidence>
<dbReference type="EMBL" id="CM042882">
    <property type="protein sequence ID" value="KAI4379508.1"/>
    <property type="molecule type" value="Genomic_DNA"/>
</dbReference>
<evidence type="ECO:0000313" key="2">
    <source>
        <dbReference type="Proteomes" id="UP001057402"/>
    </source>
</evidence>
<dbReference type="Proteomes" id="UP001057402">
    <property type="component" value="Chromosome 3"/>
</dbReference>